<organism evidence="2 3">
    <name type="scientific">Clostridium scindens (strain JCM 10418 / VPI 12708)</name>
    <dbReference type="NCBI Taxonomy" id="29347"/>
    <lineage>
        <taxon>Bacteria</taxon>
        <taxon>Bacillati</taxon>
        <taxon>Bacillota</taxon>
        <taxon>Clostridia</taxon>
        <taxon>Lachnospirales</taxon>
        <taxon>Lachnospiraceae</taxon>
    </lineage>
</organism>
<evidence type="ECO:0000313" key="3">
    <source>
        <dbReference type="Proteomes" id="UP000462363"/>
    </source>
</evidence>
<protein>
    <submittedName>
        <fullName evidence="2">Uncharacterized protein</fullName>
    </submittedName>
</protein>
<dbReference type="AlphaFoldDB" id="A0A844F911"/>
<accession>A0A844F911</accession>
<dbReference type="RefSeq" id="WP_154322711.1">
    <property type="nucleotide sequence ID" value="NZ_VUMB01000002.1"/>
</dbReference>
<evidence type="ECO:0000313" key="2">
    <source>
        <dbReference type="EMBL" id="MSS38951.1"/>
    </source>
</evidence>
<reference evidence="2 3" key="1">
    <citation type="submission" date="2019-08" db="EMBL/GenBank/DDBJ databases">
        <title>In-depth cultivation of the pig gut microbiome towards novel bacterial diversity and tailored functional studies.</title>
        <authorList>
            <person name="Wylensek D."/>
            <person name="Hitch T.C.A."/>
            <person name="Clavel T."/>
        </authorList>
    </citation>
    <scope>NUCLEOTIDE SEQUENCE [LARGE SCALE GENOMIC DNA]</scope>
    <source>
        <strain evidence="2 3">BL-389-WT-3D</strain>
    </source>
</reference>
<dbReference type="Proteomes" id="UP000462363">
    <property type="component" value="Unassembled WGS sequence"/>
</dbReference>
<keyword evidence="1" id="KW-0812">Transmembrane</keyword>
<dbReference type="EMBL" id="VUMB01000002">
    <property type="protein sequence ID" value="MSS38951.1"/>
    <property type="molecule type" value="Genomic_DNA"/>
</dbReference>
<gene>
    <name evidence="2" type="ORF">FYJ37_00945</name>
</gene>
<comment type="caution">
    <text evidence="2">The sequence shown here is derived from an EMBL/GenBank/DDBJ whole genome shotgun (WGS) entry which is preliminary data.</text>
</comment>
<feature type="transmembrane region" description="Helical" evidence="1">
    <location>
        <begin position="79"/>
        <end position="97"/>
    </location>
</feature>
<name>A0A844F911_CLOSV</name>
<evidence type="ECO:0000256" key="1">
    <source>
        <dbReference type="SAM" id="Phobius"/>
    </source>
</evidence>
<proteinExistence type="predicted"/>
<keyword evidence="1" id="KW-1133">Transmembrane helix</keyword>
<sequence>MNIYTSFDYLCNEPFNVNGIGNIKSPTLREIRKITYNIFFYYVNFLLCTPQNYAQAIGLVEEYESLCDKDKEKYSLYNLLLYYDANLLLAIISFFIYDDIEFDDKSLSFKTYQNIKDEKQYIGHIGNDNFELFRTEVQKILGLKNKDEQEQKFKNDLAKKMFEKLKKHNLEQKKEQDKNYSLDNMIRKYCTHNKVGINILNVWDMTYYQFITMFNEYRNGRQCDFNDMMAANTFSYKNSTDYKPLDYMKKLNND</sequence>
<keyword evidence="1" id="KW-0472">Membrane</keyword>